<feature type="signal peptide" evidence="1">
    <location>
        <begin position="1"/>
        <end position="21"/>
    </location>
</feature>
<dbReference type="EMBL" id="NJHN03000101">
    <property type="protein sequence ID" value="KAH9414983.1"/>
    <property type="molecule type" value="Genomic_DNA"/>
</dbReference>
<dbReference type="Proteomes" id="UP000887458">
    <property type="component" value="Unassembled WGS sequence"/>
</dbReference>
<comment type="caution">
    <text evidence="2">The sequence shown here is derived from an EMBL/GenBank/DDBJ whole genome shotgun (WGS) entry which is preliminary data.</text>
</comment>
<protein>
    <submittedName>
        <fullName evidence="2">Uncharacterized protein</fullName>
    </submittedName>
</protein>
<evidence type="ECO:0000256" key="1">
    <source>
        <dbReference type="SAM" id="SignalP"/>
    </source>
</evidence>
<name>A0ABQ8IXC9_DERPT</name>
<keyword evidence="1" id="KW-0732">Signal</keyword>
<reference evidence="2 3" key="2">
    <citation type="journal article" date="2022" name="Mol. Biol. Evol.">
        <title>Comparative Genomics Reveals Insights into the Divergent Evolution of Astigmatic Mites and Household Pest Adaptations.</title>
        <authorList>
            <person name="Xiong Q."/>
            <person name="Wan A.T."/>
            <person name="Liu X."/>
            <person name="Fung C.S."/>
            <person name="Xiao X."/>
            <person name="Malainual N."/>
            <person name="Hou J."/>
            <person name="Wang L."/>
            <person name="Wang M."/>
            <person name="Yang K.Y."/>
            <person name="Cui Y."/>
            <person name="Leung E.L."/>
            <person name="Nong W."/>
            <person name="Shin S.K."/>
            <person name="Au S.W."/>
            <person name="Jeong K.Y."/>
            <person name="Chew F.T."/>
            <person name="Hui J.H."/>
            <person name="Leung T.F."/>
            <person name="Tungtrongchitr A."/>
            <person name="Zhong N."/>
            <person name="Liu Z."/>
            <person name="Tsui S.K."/>
        </authorList>
    </citation>
    <scope>NUCLEOTIDE SEQUENCE [LARGE SCALE GENOMIC DNA]</scope>
    <source>
        <strain evidence="2">Derp</strain>
    </source>
</reference>
<feature type="chain" id="PRO_5045908089" evidence="1">
    <location>
        <begin position="22"/>
        <end position="61"/>
    </location>
</feature>
<evidence type="ECO:0000313" key="3">
    <source>
        <dbReference type="Proteomes" id="UP000887458"/>
    </source>
</evidence>
<organism evidence="2 3">
    <name type="scientific">Dermatophagoides pteronyssinus</name>
    <name type="common">European house dust mite</name>
    <dbReference type="NCBI Taxonomy" id="6956"/>
    <lineage>
        <taxon>Eukaryota</taxon>
        <taxon>Metazoa</taxon>
        <taxon>Ecdysozoa</taxon>
        <taxon>Arthropoda</taxon>
        <taxon>Chelicerata</taxon>
        <taxon>Arachnida</taxon>
        <taxon>Acari</taxon>
        <taxon>Acariformes</taxon>
        <taxon>Sarcoptiformes</taxon>
        <taxon>Astigmata</taxon>
        <taxon>Psoroptidia</taxon>
        <taxon>Analgoidea</taxon>
        <taxon>Pyroglyphidae</taxon>
        <taxon>Dermatophagoidinae</taxon>
        <taxon>Dermatophagoides</taxon>
    </lineage>
</organism>
<reference evidence="2 3" key="1">
    <citation type="journal article" date="2018" name="J. Allergy Clin. Immunol.">
        <title>High-quality assembly of Dermatophagoides pteronyssinus genome and transcriptome reveals a wide range of novel allergens.</title>
        <authorList>
            <person name="Liu X.Y."/>
            <person name="Yang K.Y."/>
            <person name="Wang M.Q."/>
            <person name="Kwok J.S."/>
            <person name="Zeng X."/>
            <person name="Yang Z."/>
            <person name="Xiao X.J."/>
            <person name="Lau C.P."/>
            <person name="Li Y."/>
            <person name="Huang Z.M."/>
            <person name="Ba J.G."/>
            <person name="Yim A.K."/>
            <person name="Ouyang C.Y."/>
            <person name="Ngai S.M."/>
            <person name="Chan T.F."/>
            <person name="Leung E.L."/>
            <person name="Liu L."/>
            <person name="Liu Z.G."/>
            <person name="Tsui S.K."/>
        </authorList>
    </citation>
    <scope>NUCLEOTIDE SEQUENCE [LARGE SCALE GENOMIC DNA]</scope>
    <source>
        <strain evidence="2">Derp</strain>
    </source>
</reference>
<proteinExistence type="predicted"/>
<evidence type="ECO:0000313" key="2">
    <source>
        <dbReference type="EMBL" id="KAH9414983.1"/>
    </source>
</evidence>
<accession>A0ABQ8IXC9</accession>
<keyword evidence="3" id="KW-1185">Reference proteome</keyword>
<gene>
    <name evidence="2" type="ORF">DERP_014276</name>
</gene>
<sequence>MCHLNCLLALFFVAFVANINCAALCKTDELSPCLKYSFNVWLKFFESLMNSRLRCSIERLS</sequence>